<dbReference type="WBParaSite" id="ECPE_0001732801-mRNA-1">
    <property type="protein sequence ID" value="ECPE_0001732801-mRNA-1"/>
    <property type="gene ID" value="ECPE_0001732801"/>
</dbReference>
<feature type="signal peptide" evidence="2">
    <location>
        <begin position="1"/>
        <end position="17"/>
    </location>
</feature>
<evidence type="ECO:0000256" key="2">
    <source>
        <dbReference type="SAM" id="SignalP"/>
    </source>
</evidence>
<reference evidence="3" key="1">
    <citation type="submission" date="2016-06" db="UniProtKB">
        <authorList>
            <consortium name="WormBaseParasite"/>
        </authorList>
    </citation>
    <scope>IDENTIFICATION</scope>
</reference>
<feature type="chain" id="PRO_5008146135" evidence="2">
    <location>
        <begin position="18"/>
        <end position="186"/>
    </location>
</feature>
<dbReference type="InterPro" id="IPR037353">
    <property type="entry name" value="ASH2"/>
</dbReference>
<dbReference type="GO" id="GO:0000976">
    <property type="term" value="F:transcription cis-regulatory region binding"/>
    <property type="evidence" value="ECO:0007669"/>
    <property type="project" value="TreeGrafter"/>
</dbReference>
<dbReference type="SUPFAM" id="SSF49899">
    <property type="entry name" value="Concanavalin A-like lectins/glucanases"/>
    <property type="match status" value="1"/>
</dbReference>
<protein>
    <submittedName>
        <fullName evidence="3">SPRY domain-containing protein</fullName>
    </submittedName>
</protein>
<dbReference type="AlphaFoldDB" id="A0A183BDJ8"/>
<dbReference type="InterPro" id="IPR013320">
    <property type="entry name" value="ConA-like_dom_sf"/>
</dbReference>
<evidence type="ECO:0000313" key="3">
    <source>
        <dbReference type="WBParaSite" id="ECPE_0001732801-mRNA-1"/>
    </source>
</evidence>
<feature type="region of interest" description="Disordered" evidence="1">
    <location>
        <begin position="82"/>
        <end position="119"/>
    </location>
</feature>
<dbReference type="PANTHER" id="PTHR10598:SF0">
    <property type="entry name" value="SET1_ASH2 HISTONE METHYLTRANSFERASE COMPLEX SUBUNIT ASH2"/>
    <property type="match status" value="1"/>
</dbReference>
<keyword evidence="2" id="KW-0732">Signal</keyword>
<dbReference type="Gene3D" id="2.60.120.920">
    <property type="match status" value="1"/>
</dbReference>
<accession>A0A183BDJ8</accession>
<dbReference type="PANTHER" id="PTHR10598">
    <property type="entry name" value="SET1/ASH2 HISTONE METHYLTRANSFERASE COMPLEX SUBUNIT ASH2"/>
    <property type="match status" value="1"/>
</dbReference>
<dbReference type="GO" id="GO:0048188">
    <property type="term" value="C:Set1C/COMPASS complex"/>
    <property type="evidence" value="ECO:0007669"/>
    <property type="project" value="InterPro"/>
</dbReference>
<dbReference type="InterPro" id="IPR043136">
    <property type="entry name" value="B30.2/SPRY_sf"/>
</dbReference>
<proteinExistence type="predicted"/>
<feature type="compositionally biased region" description="Polar residues" evidence="1">
    <location>
        <begin position="94"/>
        <end position="111"/>
    </location>
</feature>
<sequence length="186" mass="20882">LWFILFPFVCSIGNLQAPCGYDKFSYSWRSRFGTVFHDSRGKHYSESGYKKDDVIGMLIHLPSAPPPFKSRDNVKALGASDDANKTAGEANKTADGSQTDGSSEPNQSPSFPSRLPESYKDRPLIKFRNSYYFEEKDEPTKAEKLLRPLPGSKISSLYGIYAVYRREHTLMKDVGPKLTQTGEGRT</sequence>
<name>A0A183BDJ8_9TREM</name>
<organism evidence="3">
    <name type="scientific">Echinostoma caproni</name>
    <dbReference type="NCBI Taxonomy" id="27848"/>
    <lineage>
        <taxon>Eukaryota</taxon>
        <taxon>Metazoa</taxon>
        <taxon>Spiralia</taxon>
        <taxon>Lophotrochozoa</taxon>
        <taxon>Platyhelminthes</taxon>
        <taxon>Trematoda</taxon>
        <taxon>Digenea</taxon>
        <taxon>Plagiorchiida</taxon>
        <taxon>Echinostomata</taxon>
        <taxon>Echinostomatoidea</taxon>
        <taxon>Echinostomatidae</taxon>
        <taxon>Echinostoma</taxon>
    </lineage>
</organism>
<evidence type="ECO:0000256" key="1">
    <source>
        <dbReference type="SAM" id="MobiDB-lite"/>
    </source>
</evidence>